<evidence type="ECO:0000313" key="2">
    <source>
        <dbReference type="EMBL" id="CEO48493.1"/>
    </source>
</evidence>
<dbReference type="EMBL" id="CDPU01000011">
    <property type="protein sequence ID" value="CEO48493.1"/>
    <property type="molecule type" value="Genomic_DNA"/>
</dbReference>
<dbReference type="AlphaFoldDB" id="A0A0B7JTV7"/>
<reference evidence="2" key="1">
    <citation type="submission" date="2015-01" db="EMBL/GenBank/DDBJ databases">
        <authorList>
            <person name="Durling Mikael"/>
        </authorList>
    </citation>
    <scope>NUCLEOTIDE SEQUENCE</scope>
</reference>
<evidence type="ECO:0000256" key="1">
    <source>
        <dbReference type="SAM" id="MobiDB-lite"/>
    </source>
</evidence>
<feature type="compositionally biased region" description="Polar residues" evidence="1">
    <location>
        <begin position="17"/>
        <end position="27"/>
    </location>
</feature>
<feature type="region of interest" description="Disordered" evidence="1">
    <location>
        <begin position="17"/>
        <end position="83"/>
    </location>
</feature>
<name>A0A0B7JTV7_BIOOC</name>
<accession>A0A0B7JTV7</accession>
<sequence>MTSTAVLSCQVIGSPTLSTQGALTDTSRPPDAGGEFEKHGIIGQYHDNPRPHFPPELYKSPGDECEPGDDPKGHDRRHSLGSKIEVEGTQISQCVVVDLNFGVVRVIG</sequence>
<proteinExistence type="predicted"/>
<protein>
    <submittedName>
        <fullName evidence="2">Uncharacterized protein</fullName>
    </submittedName>
</protein>
<gene>
    <name evidence="2" type="ORF">BN869_000004550_1</name>
</gene>
<organism evidence="2">
    <name type="scientific">Bionectria ochroleuca</name>
    <name type="common">Gliocladium roseum</name>
    <dbReference type="NCBI Taxonomy" id="29856"/>
    <lineage>
        <taxon>Eukaryota</taxon>
        <taxon>Fungi</taxon>
        <taxon>Dikarya</taxon>
        <taxon>Ascomycota</taxon>
        <taxon>Pezizomycotina</taxon>
        <taxon>Sordariomycetes</taxon>
        <taxon>Hypocreomycetidae</taxon>
        <taxon>Hypocreales</taxon>
        <taxon>Bionectriaceae</taxon>
        <taxon>Clonostachys</taxon>
    </lineage>
</organism>